<dbReference type="SUPFAM" id="SSF52833">
    <property type="entry name" value="Thioredoxin-like"/>
    <property type="match status" value="1"/>
</dbReference>
<dbReference type="Pfam" id="PF23733">
    <property type="entry name" value="GRXCR1-2_C"/>
    <property type="match status" value="1"/>
</dbReference>
<evidence type="ECO:0000313" key="3">
    <source>
        <dbReference type="EMBL" id="KAK7266361.1"/>
    </source>
</evidence>
<dbReference type="EMBL" id="JAYWIO010000004">
    <property type="protein sequence ID" value="KAK7266361.1"/>
    <property type="molecule type" value="Genomic_DNA"/>
</dbReference>
<dbReference type="Pfam" id="PF00462">
    <property type="entry name" value="Glutaredoxin"/>
    <property type="match status" value="1"/>
</dbReference>
<gene>
    <name evidence="3" type="ORF">RIF29_19005</name>
</gene>
<proteinExistence type="predicted"/>
<dbReference type="PANTHER" id="PTHR45669">
    <property type="entry name" value="GLUTAREDOXIN DOMAIN-CONTAINING CYSTEINE-RICH PROTEIN CG12206-RELATED"/>
    <property type="match status" value="1"/>
</dbReference>
<feature type="region of interest" description="Disordered" evidence="1">
    <location>
        <begin position="75"/>
        <end position="104"/>
    </location>
</feature>
<keyword evidence="4" id="KW-1185">Reference proteome</keyword>
<name>A0AAN9EZZ4_CROPI</name>
<protein>
    <recommendedName>
        <fullName evidence="2">Glutaredoxin domain-containing protein</fullName>
    </recommendedName>
</protein>
<dbReference type="PANTHER" id="PTHR45669:SF30">
    <property type="entry name" value="OS04G0641300 PROTEIN"/>
    <property type="match status" value="1"/>
</dbReference>
<accession>A0AAN9EZZ4</accession>
<dbReference type="CDD" id="cd03031">
    <property type="entry name" value="GRX_GRX_like"/>
    <property type="match status" value="1"/>
</dbReference>
<dbReference type="AlphaFoldDB" id="A0AAN9EZZ4"/>
<evidence type="ECO:0000313" key="4">
    <source>
        <dbReference type="Proteomes" id="UP001372338"/>
    </source>
</evidence>
<evidence type="ECO:0000259" key="2">
    <source>
        <dbReference type="Pfam" id="PF00462"/>
    </source>
</evidence>
<organism evidence="3 4">
    <name type="scientific">Crotalaria pallida</name>
    <name type="common">Smooth rattlebox</name>
    <name type="synonym">Crotalaria striata</name>
    <dbReference type="NCBI Taxonomy" id="3830"/>
    <lineage>
        <taxon>Eukaryota</taxon>
        <taxon>Viridiplantae</taxon>
        <taxon>Streptophyta</taxon>
        <taxon>Embryophyta</taxon>
        <taxon>Tracheophyta</taxon>
        <taxon>Spermatophyta</taxon>
        <taxon>Magnoliopsida</taxon>
        <taxon>eudicotyledons</taxon>
        <taxon>Gunneridae</taxon>
        <taxon>Pentapetalae</taxon>
        <taxon>rosids</taxon>
        <taxon>fabids</taxon>
        <taxon>Fabales</taxon>
        <taxon>Fabaceae</taxon>
        <taxon>Papilionoideae</taxon>
        <taxon>50 kb inversion clade</taxon>
        <taxon>genistoids sensu lato</taxon>
        <taxon>core genistoids</taxon>
        <taxon>Crotalarieae</taxon>
        <taxon>Crotalaria</taxon>
    </lineage>
</organism>
<reference evidence="3 4" key="1">
    <citation type="submission" date="2024-01" db="EMBL/GenBank/DDBJ databases">
        <title>The genomes of 5 underutilized Papilionoideae crops provide insights into root nodulation and disease resistanc.</title>
        <authorList>
            <person name="Yuan L."/>
        </authorList>
    </citation>
    <scope>NUCLEOTIDE SEQUENCE [LARGE SCALE GENOMIC DNA]</scope>
    <source>
        <strain evidence="3">ZHUSHIDOU_FW_LH</strain>
        <tissue evidence="3">Leaf</tissue>
    </source>
</reference>
<comment type="caution">
    <text evidence="3">The sequence shown here is derived from an EMBL/GenBank/DDBJ whole genome shotgun (WGS) entry which is preliminary data.</text>
</comment>
<evidence type="ECO:0000256" key="1">
    <source>
        <dbReference type="SAM" id="MobiDB-lite"/>
    </source>
</evidence>
<dbReference type="PROSITE" id="PS51354">
    <property type="entry name" value="GLUTAREDOXIN_2"/>
    <property type="match status" value="1"/>
</dbReference>
<dbReference type="InterPro" id="IPR036249">
    <property type="entry name" value="Thioredoxin-like_sf"/>
</dbReference>
<dbReference type="InterPro" id="IPR002109">
    <property type="entry name" value="Glutaredoxin"/>
</dbReference>
<dbReference type="Gene3D" id="3.40.30.10">
    <property type="entry name" value="Glutaredoxin"/>
    <property type="match status" value="1"/>
</dbReference>
<sequence length="440" mass="49396">MGCANSKQRRCSHCNSHYSPVPRCNSMHVLHPPQSKDDSYHVVALTSTTLGSLDETSHYNSNGFIKFTNGNKVRDSDSFKAQNNNLDDDDDDDDVDDEKKKKKNSVDVAEEAKAWSNMIEKKLPKAMIVSRTPTITPPCEPETINTWELMAGLEDTSPLRSPIHFKSFSFDVNNSDHVGVEVDPHRCSIIENGTVSNKPFWLLQDDNGSGLNLKPAVTEISDFDDPQREASSLFHKSLKEAQESLALKGFSFEDCKINGHDDDVTAVMNCKDKVVLYFTSLRGVRKTYEDCCHVRLILKGLGVKVDERDVSMHSVFKEELKELLGNISGRGGLPKVFISRNYIGGAEEIQKLHEDGKLEKLFDCCEKVADNDPPCEACGDIRFVPCETCNGSCKIYYEEDNEEEEEEKEEAENGENGEYGFQRCPDCNENGLIRCPICCY</sequence>
<dbReference type="FunFam" id="3.40.30.10:FF:000273">
    <property type="entry name" value="Glutaredoxin family protein"/>
    <property type="match status" value="1"/>
</dbReference>
<feature type="domain" description="Glutaredoxin" evidence="2">
    <location>
        <begin position="275"/>
        <end position="343"/>
    </location>
</feature>
<feature type="compositionally biased region" description="Acidic residues" evidence="1">
    <location>
        <begin position="86"/>
        <end position="96"/>
    </location>
</feature>
<dbReference type="Proteomes" id="UP001372338">
    <property type="component" value="Unassembled WGS sequence"/>
</dbReference>